<comment type="caution">
    <text evidence="1">The sequence shown here is derived from an EMBL/GenBank/DDBJ whole genome shotgun (WGS) entry which is preliminary data.</text>
</comment>
<gene>
    <name evidence="1" type="ORF">AK812_SmicGene35343</name>
</gene>
<protein>
    <submittedName>
        <fullName evidence="1">Uncharacterized protein</fullName>
    </submittedName>
</protein>
<organism evidence="1 2">
    <name type="scientific">Symbiodinium microadriaticum</name>
    <name type="common">Dinoflagellate</name>
    <name type="synonym">Zooxanthella microadriatica</name>
    <dbReference type="NCBI Taxonomy" id="2951"/>
    <lineage>
        <taxon>Eukaryota</taxon>
        <taxon>Sar</taxon>
        <taxon>Alveolata</taxon>
        <taxon>Dinophyceae</taxon>
        <taxon>Suessiales</taxon>
        <taxon>Symbiodiniaceae</taxon>
        <taxon>Symbiodinium</taxon>
    </lineage>
</organism>
<evidence type="ECO:0000313" key="2">
    <source>
        <dbReference type="Proteomes" id="UP000186817"/>
    </source>
</evidence>
<keyword evidence="2" id="KW-1185">Reference proteome</keyword>
<dbReference type="AlphaFoldDB" id="A0A1Q9CLQ3"/>
<reference evidence="1 2" key="1">
    <citation type="submission" date="2016-02" db="EMBL/GenBank/DDBJ databases">
        <title>Genome analysis of coral dinoflagellate symbionts highlights evolutionary adaptations to a symbiotic lifestyle.</title>
        <authorList>
            <person name="Aranda M."/>
            <person name="Li Y."/>
            <person name="Liew Y.J."/>
            <person name="Baumgarten S."/>
            <person name="Simakov O."/>
            <person name="Wilson M."/>
            <person name="Piel J."/>
            <person name="Ashoor H."/>
            <person name="Bougouffa S."/>
            <person name="Bajic V.B."/>
            <person name="Ryu T."/>
            <person name="Ravasi T."/>
            <person name="Bayer T."/>
            <person name="Micklem G."/>
            <person name="Kim H."/>
            <person name="Bhak J."/>
            <person name="Lajeunesse T.C."/>
            <person name="Voolstra C.R."/>
        </authorList>
    </citation>
    <scope>NUCLEOTIDE SEQUENCE [LARGE SCALE GENOMIC DNA]</scope>
    <source>
        <strain evidence="1 2">CCMP2467</strain>
    </source>
</reference>
<dbReference type="OrthoDB" id="10402660at2759"/>
<sequence>MGRQFLELEHHLWQLTEHKSSAKVGACLRTLQWEQALLIGTVLSFAILVFTRGTWLTQAFWQSNACDSAANCPIRPVTYRCERAGQWQLALQIYWDMCLFGPPPDETTPGTRKCNAALAACARGARWQRALDLLPRSESERPERPEALGCVLEALQLSAKWHQEAECDLHFISLPKPQDSAGALMEARKEKVLQAASLPVARHLKTCIEAGVLELAHANIVVALLETRCDALEYRDREAAAFRKTLYEPAKRLLLFQNLWIDMLGQAATFGQSLSRRVYGLWASPLDTASAASAAASFVGISQGGRCRYLPLSADAATSEAWKGSVATQHVLGWLLPRFEHVQSSAGQSSQSLQKGDGSGAGFLGLAAESSDSGLLSVLIAWLLAAALVQKGARLGGHRVDHEIRSRSELLPLHARFLAERPAGLKKLVLYLIAPGGDADAEAAEAAESAEWLLLLQRSFAGARRGLLGPRTWKQVIPVVGRRYPDEIFSALRGAGCLAGKPGKPGKIAAGVAAVDASPDPASQLLELRCCLPVAERGALA</sequence>
<dbReference type="EMBL" id="LSRX01001088">
    <property type="protein sequence ID" value="OLP83842.1"/>
    <property type="molecule type" value="Genomic_DNA"/>
</dbReference>
<accession>A0A1Q9CLQ3</accession>
<proteinExistence type="predicted"/>
<evidence type="ECO:0000313" key="1">
    <source>
        <dbReference type="EMBL" id="OLP83842.1"/>
    </source>
</evidence>
<dbReference type="Proteomes" id="UP000186817">
    <property type="component" value="Unassembled WGS sequence"/>
</dbReference>
<name>A0A1Q9CLQ3_SYMMI</name>